<dbReference type="GO" id="GO:0003677">
    <property type="term" value="F:DNA binding"/>
    <property type="evidence" value="ECO:0007669"/>
    <property type="project" value="InterPro"/>
</dbReference>
<organism evidence="2 3">
    <name type="scientific">Paenibacillus polymyxa</name>
    <name type="common">Bacillus polymyxa</name>
    <dbReference type="NCBI Taxonomy" id="1406"/>
    <lineage>
        <taxon>Bacteria</taxon>
        <taxon>Bacillati</taxon>
        <taxon>Bacillota</taxon>
        <taxon>Bacilli</taxon>
        <taxon>Bacillales</taxon>
        <taxon>Paenibacillaceae</taxon>
        <taxon>Paenibacillus</taxon>
    </lineage>
</organism>
<dbReference type="RefSeq" id="WP_019688227.1">
    <property type="nucleotide sequence ID" value="NZ_CP036496.1"/>
</dbReference>
<feature type="domain" description="HTH cro/C1-type" evidence="1">
    <location>
        <begin position="288"/>
        <end position="343"/>
    </location>
</feature>
<gene>
    <name evidence="2" type="ORF">NCTC10343_04098</name>
</gene>
<dbReference type="SMART" id="SM00530">
    <property type="entry name" value="HTH_XRE"/>
    <property type="match status" value="1"/>
</dbReference>
<dbReference type="Proteomes" id="UP000254400">
    <property type="component" value="Unassembled WGS sequence"/>
</dbReference>
<dbReference type="Pfam" id="PF01381">
    <property type="entry name" value="HTH_3"/>
    <property type="match status" value="1"/>
</dbReference>
<dbReference type="InterPro" id="IPR010982">
    <property type="entry name" value="Lambda_DNA-bd_dom_sf"/>
</dbReference>
<dbReference type="SUPFAM" id="SSF47413">
    <property type="entry name" value="lambda repressor-like DNA-binding domains"/>
    <property type="match status" value="1"/>
</dbReference>
<protein>
    <submittedName>
        <fullName evidence="2">Transcriptional repressor DicA</fullName>
    </submittedName>
</protein>
<evidence type="ECO:0000259" key="1">
    <source>
        <dbReference type="PROSITE" id="PS50943"/>
    </source>
</evidence>
<dbReference type="EMBL" id="UGSC01000001">
    <property type="protein sequence ID" value="SUA71211.1"/>
    <property type="molecule type" value="Genomic_DNA"/>
</dbReference>
<dbReference type="PROSITE" id="PS50943">
    <property type="entry name" value="HTH_CROC1"/>
    <property type="match status" value="1"/>
</dbReference>
<proteinExistence type="predicted"/>
<accession>A0A378Y3U5</accession>
<evidence type="ECO:0000313" key="3">
    <source>
        <dbReference type="Proteomes" id="UP000254400"/>
    </source>
</evidence>
<dbReference type="CDD" id="cd00093">
    <property type="entry name" value="HTH_XRE"/>
    <property type="match status" value="1"/>
</dbReference>
<evidence type="ECO:0000313" key="2">
    <source>
        <dbReference type="EMBL" id="SUA71211.1"/>
    </source>
</evidence>
<dbReference type="AlphaFoldDB" id="A0A378Y3U5"/>
<dbReference type="GeneID" id="93347423"/>
<sequence>MTLKEEEYDILKKYITDKDARYRLTDYISRHDVIGQEVFPYIGDAAKHFYKTDGQFVYRPVTRDTFIKRVPIYFYEPDTSAHNIGDLQQYIHGVLENRNFNNFEQDLETLYSTLEKFLYYYKIDIETIFEYPIKQTGRCSQIDFLYNWFHYLQLAEKLNIQERTPEHLIVAYNYVLEKSNLCPIIYDLREQYIGDYISRSGNRFSMEGTFPCNEKGDPILRWIGVKIKNAAKIWVNVDNKLKGTLYVEANHETAIWGRNCWGRDNDGSDVWYELYIAPMLMEFDHVALKSIRKREKLTQQQVADSIGAAVRTYQKWESGHTTPDCQYLLRLMNVLDIREAKEITKTTNF</sequence>
<reference evidence="2 3" key="1">
    <citation type="submission" date="2018-06" db="EMBL/GenBank/DDBJ databases">
        <authorList>
            <consortium name="Pathogen Informatics"/>
            <person name="Doyle S."/>
        </authorList>
    </citation>
    <scope>NUCLEOTIDE SEQUENCE [LARGE SCALE GENOMIC DNA]</scope>
    <source>
        <strain evidence="2 3">NCTC10343</strain>
    </source>
</reference>
<name>A0A378Y3U5_PAEPO</name>
<dbReference type="InterPro" id="IPR001387">
    <property type="entry name" value="Cro/C1-type_HTH"/>
</dbReference>
<dbReference type="Gene3D" id="1.10.260.40">
    <property type="entry name" value="lambda repressor-like DNA-binding domains"/>
    <property type="match status" value="1"/>
</dbReference>